<dbReference type="EMBL" id="CAJFDH010000005">
    <property type="protein sequence ID" value="CAD5225514.1"/>
    <property type="molecule type" value="Genomic_DNA"/>
</dbReference>
<dbReference type="OrthoDB" id="10626938at2759"/>
<feature type="region of interest" description="Disordered" evidence="1">
    <location>
        <begin position="1"/>
        <end position="26"/>
    </location>
</feature>
<evidence type="ECO:0000313" key="2">
    <source>
        <dbReference type="EMBL" id="CAD5225514.1"/>
    </source>
</evidence>
<name>A0A811LEC0_9BILA</name>
<reference evidence="2" key="1">
    <citation type="submission" date="2020-09" db="EMBL/GenBank/DDBJ databases">
        <authorList>
            <person name="Kikuchi T."/>
        </authorList>
    </citation>
    <scope>NUCLEOTIDE SEQUENCE</scope>
    <source>
        <strain evidence="2">SH1</strain>
    </source>
</reference>
<protein>
    <submittedName>
        <fullName evidence="2">Uncharacterized protein</fullName>
    </submittedName>
</protein>
<proteinExistence type="predicted"/>
<gene>
    <name evidence="2" type="ORF">BOKJ2_LOCUS11616</name>
</gene>
<organism evidence="2 3">
    <name type="scientific">Bursaphelenchus okinawaensis</name>
    <dbReference type="NCBI Taxonomy" id="465554"/>
    <lineage>
        <taxon>Eukaryota</taxon>
        <taxon>Metazoa</taxon>
        <taxon>Ecdysozoa</taxon>
        <taxon>Nematoda</taxon>
        <taxon>Chromadorea</taxon>
        <taxon>Rhabditida</taxon>
        <taxon>Tylenchina</taxon>
        <taxon>Tylenchomorpha</taxon>
        <taxon>Aphelenchoidea</taxon>
        <taxon>Aphelenchoididae</taxon>
        <taxon>Bursaphelenchus</taxon>
    </lineage>
</organism>
<dbReference type="Proteomes" id="UP000783686">
    <property type="component" value="Unassembled WGS sequence"/>
</dbReference>
<evidence type="ECO:0000256" key="1">
    <source>
        <dbReference type="SAM" id="MobiDB-lite"/>
    </source>
</evidence>
<dbReference type="Proteomes" id="UP000614601">
    <property type="component" value="Unassembled WGS sequence"/>
</dbReference>
<evidence type="ECO:0000313" key="3">
    <source>
        <dbReference type="Proteomes" id="UP000614601"/>
    </source>
</evidence>
<comment type="caution">
    <text evidence="2">The sequence shown here is derived from an EMBL/GenBank/DDBJ whole genome shotgun (WGS) entry which is preliminary data.</text>
</comment>
<dbReference type="AlphaFoldDB" id="A0A811LEC0"/>
<dbReference type="EMBL" id="CAJFCW020000005">
    <property type="protein sequence ID" value="CAG9121002.1"/>
    <property type="molecule type" value="Genomic_DNA"/>
</dbReference>
<accession>A0A811LEC0</accession>
<sequence length="143" mass="15342">MSSTATTTPNSSAGSLPASTSSGSTLAVPSSASVLEASFLPIGYFNEKNKEANPAPIKNKVCLKKARQQGRYAKVHKYLDGIERELELLKVKQLSCCTKRQKENISFEADQILAKCAVIKEGIFGKTPKQEAMKAEVASTSTS</sequence>
<keyword evidence="3" id="KW-1185">Reference proteome</keyword>